<evidence type="ECO:0000313" key="3">
    <source>
        <dbReference type="Proteomes" id="UP000602510"/>
    </source>
</evidence>
<organism evidence="1 3">
    <name type="scientific">Phytophthora infestans</name>
    <name type="common">Potato late blight agent</name>
    <name type="synonym">Botrytis infestans</name>
    <dbReference type="NCBI Taxonomy" id="4787"/>
    <lineage>
        <taxon>Eukaryota</taxon>
        <taxon>Sar</taxon>
        <taxon>Stramenopiles</taxon>
        <taxon>Oomycota</taxon>
        <taxon>Peronosporomycetes</taxon>
        <taxon>Peronosporales</taxon>
        <taxon>Peronosporaceae</taxon>
        <taxon>Phytophthora</taxon>
    </lineage>
</organism>
<sequence>MAAVAALPVTVKPNLASTELFLFFQSRGRAKDWRNIPSSTREVARPIEFQLTSLFLILRIELLL</sequence>
<evidence type="ECO:0000313" key="2">
    <source>
        <dbReference type="EMBL" id="KAF4150180.1"/>
    </source>
</evidence>
<keyword evidence="3" id="KW-1185">Reference proteome</keyword>
<accession>A0A833STL3</accession>
<dbReference type="AlphaFoldDB" id="A0A833STL3"/>
<dbReference type="Proteomes" id="UP000602510">
    <property type="component" value="Unassembled WGS sequence"/>
</dbReference>
<dbReference type="EMBL" id="WSZM01000225">
    <property type="protein sequence ID" value="KAF4037948.1"/>
    <property type="molecule type" value="Genomic_DNA"/>
</dbReference>
<comment type="caution">
    <text evidence="1">The sequence shown here is derived from an EMBL/GenBank/DDBJ whole genome shotgun (WGS) entry which is preliminary data.</text>
</comment>
<reference evidence="1" key="1">
    <citation type="submission" date="2020-04" db="EMBL/GenBank/DDBJ databases">
        <title>Hybrid Assembly of Korean Phytophthora infestans isolates.</title>
        <authorList>
            <person name="Prokchorchik M."/>
            <person name="Lee Y."/>
            <person name="Seo J."/>
            <person name="Cho J.-H."/>
            <person name="Park Y.-E."/>
            <person name="Jang D.-C."/>
            <person name="Im J.-S."/>
            <person name="Choi J.-G."/>
            <person name="Park H.-J."/>
            <person name="Lee G.-B."/>
            <person name="Lee Y.-G."/>
            <person name="Hong S.-Y."/>
            <person name="Cho K."/>
            <person name="Sohn K.H."/>
        </authorList>
    </citation>
    <scope>NUCLEOTIDE SEQUENCE</scope>
    <source>
        <strain evidence="1">KR_1_A1</strain>
        <strain evidence="2">KR_2_A2</strain>
    </source>
</reference>
<dbReference type="EMBL" id="JAACNO010000094">
    <property type="protein sequence ID" value="KAF4150180.1"/>
    <property type="molecule type" value="Genomic_DNA"/>
</dbReference>
<name>A0A833STL3_PHYIN</name>
<evidence type="ECO:0000313" key="1">
    <source>
        <dbReference type="EMBL" id="KAF4037948.1"/>
    </source>
</evidence>
<gene>
    <name evidence="1" type="ORF">GN244_ATG09963</name>
    <name evidence="2" type="ORF">GN958_ATG00601</name>
</gene>
<protein>
    <submittedName>
        <fullName evidence="1">Uncharacterized protein</fullName>
    </submittedName>
</protein>
<proteinExistence type="predicted"/>
<dbReference type="Proteomes" id="UP000704712">
    <property type="component" value="Unassembled WGS sequence"/>
</dbReference>